<comment type="caution">
    <text evidence="2">The sequence shown here is derived from an EMBL/GenBank/DDBJ whole genome shotgun (WGS) entry which is preliminary data.</text>
</comment>
<gene>
    <name evidence="2" type="ORF">GS429_09850</name>
</gene>
<sequence>MHRRSLLAGVGCSSLAVAGCLPVAESAVGQEEPAPEPPSNPDEPIARAVLGSPSTDVPPHRVRLWNRTDERRTVALEIESESGVVSFDGSYELDADAHIVVLLHGRDRYSVTVSGDEITEAATELERSSFDDACPGTELFVLEDGQFEVTTDEDADHCD</sequence>
<keyword evidence="3" id="KW-1185">Reference proteome</keyword>
<name>A0A6B0VP96_9EURY</name>
<dbReference type="RefSeq" id="WP_160065062.1">
    <property type="nucleotide sequence ID" value="NZ_WUYX01000029.1"/>
</dbReference>
<dbReference type="OrthoDB" id="185657at2157"/>
<reference evidence="2 3" key="1">
    <citation type="submission" date="2020-01" db="EMBL/GenBank/DDBJ databases">
        <title>Natronorubrum sp. JWXQ-INN 674 isolated from Inner Mongolia Autonomous Region of China.</title>
        <authorList>
            <person name="Xue Q."/>
        </authorList>
    </citation>
    <scope>NUCLEOTIDE SEQUENCE [LARGE SCALE GENOMIC DNA]</scope>
    <source>
        <strain evidence="2 3">JWXQ-INN-674</strain>
    </source>
</reference>
<protein>
    <submittedName>
        <fullName evidence="2">Uncharacterized protein</fullName>
    </submittedName>
</protein>
<accession>A0A6B0VP96</accession>
<organism evidence="2 3">
    <name type="scientific">Natronorubrum halalkaliphilum</name>
    <dbReference type="NCBI Taxonomy" id="2691917"/>
    <lineage>
        <taxon>Archaea</taxon>
        <taxon>Methanobacteriati</taxon>
        <taxon>Methanobacteriota</taxon>
        <taxon>Stenosarchaea group</taxon>
        <taxon>Halobacteria</taxon>
        <taxon>Halobacteriales</taxon>
        <taxon>Natrialbaceae</taxon>
        <taxon>Natronorubrum</taxon>
    </lineage>
</organism>
<evidence type="ECO:0000313" key="3">
    <source>
        <dbReference type="Proteomes" id="UP000434101"/>
    </source>
</evidence>
<proteinExistence type="predicted"/>
<dbReference type="Proteomes" id="UP000434101">
    <property type="component" value="Unassembled WGS sequence"/>
</dbReference>
<dbReference type="EMBL" id="WUYX01000029">
    <property type="protein sequence ID" value="MXV62359.1"/>
    <property type="molecule type" value="Genomic_DNA"/>
</dbReference>
<dbReference type="AlphaFoldDB" id="A0A6B0VP96"/>
<evidence type="ECO:0000256" key="1">
    <source>
        <dbReference type="SAM" id="MobiDB-lite"/>
    </source>
</evidence>
<dbReference type="PROSITE" id="PS51257">
    <property type="entry name" value="PROKAR_LIPOPROTEIN"/>
    <property type="match status" value="1"/>
</dbReference>
<feature type="region of interest" description="Disordered" evidence="1">
    <location>
        <begin position="28"/>
        <end position="60"/>
    </location>
</feature>
<evidence type="ECO:0000313" key="2">
    <source>
        <dbReference type="EMBL" id="MXV62359.1"/>
    </source>
</evidence>